<name>L8H3H7_ACACF</name>
<dbReference type="Gene3D" id="3.30.9.10">
    <property type="entry name" value="D-Amino Acid Oxidase, subunit A, domain 2"/>
    <property type="match status" value="1"/>
</dbReference>
<evidence type="ECO:0000256" key="2">
    <source>
        <dbReference type="ARBA" id="ARBA00006730"/>
    </source>
</evidence>
<dbReference type="Pfam" id="PF01266">
    <property type="entry name" value="DAO"/>
    <property type="match status" value="1"/>
</dbReference>
<evidence type="ECO:0000259" key="6">
    <source>
        <dbReference type="Pfam" id="PF01266"/>
    </source>
</evidence>
<evidence type="ECO:0000256" key="4">
    <source>
        <dbReference type="ARBA" id="ARBA00022827"/>
    </source>
</evidence>
<dbReference type="RefSeq" id="XP_004341040.1">
    <property type="nucleotide sequence ID" value="XM_004340992.1"/>
</dbReference>
<dbReference type="AlphaFoldDB" id="L8H3H7"/>
<sequence>MGAEACQGASSSSASPELVREQKCYEYFPHRLAADPYWKEIMPSYRRLNPNELPAEYADGFVVDALVVEVPQLLAQLREVHDLREAFHEFDVVINCTGIGSRWLCNDPHVYPLRGQILRVRQVGCDRTVSDEEGPNCLGYFISRQNDIILGGTAIKGIGSLTIVVGDDWSTNVDERTTEEILRKVENLSVGKLQKKDLEVLEVLVGLRPARTEVRLEKEEFSHGAAKKTVIHNYGHGGSGFTVAWGCAEEVVSLVQSALLPDARPHTPAHSNL</sequence>
<dbReference type="GO" id="GO:0071949">
    <property type="term" value="F:FAD binding"/>
    <property type="evidence" value="ECO:0007669"/>
    <property type="project" value="InterPro"/>
</dbReference>
<keyword evidence="8" id="KW-1185">Reference proteome</keyword>
<evidence type="ECO:0000256" key="5">
    <source>
        <dbReference type="ARBA" id="ARBA00023002"/>
    </source>
</evidence>
<dbReference type="Proteomes" id="UP000011083">
    <property type="component" value="Unassembled WGS sequence"/>
</dbReference>
<reference evidence="7 8" key="1">
    <citation type="journal article" date="2013" name="Genome Biol.">
        <title>Genome of Acanthamoeba castellanii highlights extensive lateral gene transfer and early evolution of tyrosine kinase signaling.</title>
        <authorList>
            <person name="Clarke M."/>
            <person name="Lohan A.J."/>
            <person name="Liu B."/>
            <person name="Lagkouvardos I."/>
            <person name="Roy S."/>
            <person name="Zafar N."/>
            <person name="Bertelli C."/>
            <person name="Schilde C."/>
            <person name="Kianianmomeni A."/>
            <person name="Burglin T.R."/>
            <person name="Frech C."/>
            <person name="Turcotte B."/>
            <person name="Kopec K.O."/>
            <person name="Synnott J.M."/>
            <person name="Choo C."/>
            <person name="Paponov I."/>
            <person name="Finkler A."/>
            <person name="Soon Heng Tan C."/>
            <person name="Hutchins A.P."/>
            <person name="Weinmeier T."/>
            <person name="Rattei T."/>
            <person name="Chu J.S."/>
            <person name="Gimenez G."/>
            <person name="Irimia M."/>
            <person name="Rigden D.J."/>
            <person name="Fitzpatrick D.A."/>
            <person name="Lorenzo-Morales J."/>
            <person name="Bateman A."/>
            <person name="Chiu C.H."/>
            <person name="Tang P."/>
            <person name="Hegemann P."/>
            <person name="Fromm H."/>
            <person name="Raoult D."/>
            <person name="Greub G."/>
            <person name="Miranda-Saavedra D."/>
            <person name="Chen N."/>
            <person name="Nash P."/>
            <person name="Ginger M.L."/>
            <person name="Horn M."/>
            <person name="Schaap P."/>
            <person name="Caler L."/>
            <person name="Loftus B."/>
        </authorList>
    </citation>
    <scope>NUCLEOTIDE SEQUENCE [LARGE SCALE GENOMIC DNA]</scope>
    <source>
        <strain evidence="7 8">Neff</strain>
    </source>
</reference>
<dbReference type="GeneID" id="14919745"/>
<dbReference type="OMA" id="WNTENDE"/>
<dbReference type="InterPro" id="IPR006181">
    <property type="entry name" value="D-amino_acid_oxidase_CS"/>
</dbReference>
<keyword evidence="3" id="KW-0285">Flavoprotein</keyword>
<dbReference type="PANTHER" id="PTHR11530">
    <property type="entry name" value="D-AMINO ACID OXIDASE"/>
    <property type="match status" value="1"/>
</dbReference>
<dbReference type="VEuPathDB" id="AmoebaDB:ACA1_234140"/>
<dbReference type="EMBL" id="KB007939">
    <property type="protein sequence ID" value="ELR18976.1"/>
    <property type="molecule type" value="Genomic_DNA"/>
</dbReference>
<evidence type="ECO:0000313" key="8">
    <source>
        <dbReference type="Proteomes" id="UP000011083"/>
    </source>
</evidence>
<comment type="similarity">
    <text evidence="2">Belongs to the DAMOX/DASOX family.</text>
</comment>
<dbReference type="GO" id="GO:0005737">
    <property type="term" value="C:cytoplasm"/>
    <property type="evidence" value="ECO:0007669"/>
    <property type="project" value="TreeGrafter"/>
</dbReference>
<dbReference type="STRING" id="1257118.L8H3H7"/>
<dbReference type="SUPFAM" id="SSF51971">
    <property type="entry name" value="Nucleotide-binding domain"/>
    <property type="match status" value="1"/>
</dbReference>
<comment type="cofactor">
    <cofactor evidence="1">
        <name>FAD</name>
        <dbReference type="ChEBI" id="CHEBI:57692"/>
    </cofactor>
</comment>
<evidence type="ECO:0000256" key="1">
    <source>
        <dbReference type="ARBA" id="ARBA00001974"/>
    </source>
</evidence>
<evidence type="ECO:0000313" key="7">
    <source>
        <dbReference type="EMBL" id="ELR18976.1"/>
    </source>
</evidence>
<accession>L8H3H7</accession>
<dbReference type="OrthoDB" id="2015447at2759"/>
<keyword evidence="5" id="KW-0560">Oxidoreductase</keyword>
<dbReference type="GO" id="GO:0003884">
    <property type="term" value="F:D-amino-acid oxidase activity"/>
    <property type="evidence" value="ECO:0007669"/>
    <property type="project" value="InterPro"/>
</dbReference>
<evidence type="ECO:0000256" key="3">
    <source>
        <dbReference type="ARBA" id="ARBA00022630"/>
    </source>
</evidence>
<dbReference type="GO" id="GO:0019478">
    <property type="term" value="P:D-amino acid catabolic process"/>
    <property type="evidence" value="ECO:0007669"/>
    <property type="project" value="TreeGrafter"/>
</dbReference>
<dbReference type="PANTHER" id="PTHR11530:SF11">
    <property type="entry name" value="D-ASPARTATE OXIDASE"/>
    <property type="match status" value="1"/>
</dbReference>
<dbReference type="KEGG" id="acan:ACA1_234140"/>
<dbReference type="SUPFAM" id="SSF54373">
    <property type="entry name" value="FAD-linked reductases, C-terminal domain"/>
    <property type="match status" value="1"/>
</dbReference>
<feature type="domain" description="FAD dependent oxidoreductase" evidence="6">
    <location>
        <begin position="81"/>
        <end position="253"/>
    </location>
</feature>
<organism evidence="7 8">
    <name type="scientific">Acanthamoeba castellanii (strain ATCC 30010 / Neff)</name>
    <dbReference type="NCBI Taxonomy" id="1257118"/>
    <lineage>
        <taxon>Eukaryota</taxon>
        <taxon>Amoebozoa</taxon>
        <taxon>Discosea</taxon>
        <taxon>Longamoebia</taxon>
        <taxon>Centramoebida</taxon>
        <taxon>Acanthamoebidae</taxon>
        <taxon>Acanthamoeba</taxon>
    </lineage>
</organism>
<dbReference type="InterPro" id="IPR006076">
    <property type="entry name" value="FAD-dep_OxRdtase"/>
</dbReference>
<gene>
    <name evidence="7" type="ORF">ACA1_234140</name>
</gene>
<protein>
    <submittedName>
        <fullName evidence="7">Damino acid oxidase</fullName>
    </submittedName>
</protein>
<dbReference type="PROSITE" id="PS00677">
    <property type="entry name" value="DAO"/>
    <property type="match status" value="1"/>
</dbReference>
<keyword evidence="4" id="KW-0274">FAD</keyword>
<proteinExistence type="inferred from homology"/>
<dbReference type="InterPro" id="IPR023209">
    <property type="entry name" value="DAO"/>
</dbReference>